<evidence type="ECO:0000256" key="2">
    <source>
        <dbReference type="SAM" id="SignalP"/>
    </source>
</evidence>
<dbReference type="Gene3D" id="2.60.40.10">
    <property type="entry name" value="Immunoglobulins"/>
    <property type="match status" value="1"/>
</dbReference>
<accession>A0ABW1GA31</accession>
<dbReference type="SUPFAM" id="SSF81296">
    <property type="entry name" value="E set domains"/>
    <property type="match status" value="1"/>
</dbReference>
<feature type="domain" description="N,N-dimethylformamidase beta subunit-like C-terminal" evidence="5">
    <location>
        <begin position="92"/>
        <end position="498"/>
    </location>
</feature>
<dbReference type="Pfam" id="PF17957">
    <property type="entry name" value="Big_7"/>
    <property type="match status" value="1"/>
</dbReference>
<dbReference type="InterPro" id="IPR025141">
    <property type="entry name" value="DUF4082"/>
</dbReference>
<dbReference type="Proteomes" id="UP001596174">
    <property type="component" value="Unassembled WGS sequence"/>
</dbReference>
<evidence type="ECO:0000259" key="3">
    <source>
        <dbReference type="Pfam" id="PF13205"/>
    </source>
</evidence>
<dbReference type="Pfam" id="PF20254">
    <property type="entry name" value="DMFA2_C"/>
    <property type="match status" value="1"/>
</dbReference>
<protein>
    <submittedName>
        <fullName evidence="6">DUF4082 domain-containing protein</fullName>
    </submittedName>
</protein>
<dbReference type="InterPro" id="IPR014756">
    <property type="entry name" value="Ig_E-set"/>
</dbReference>
<organism evidence="6 7">
    <name type="scientific">Streptacidiphilus monticola</name>
    <dbReference type="NCBI Taxonomy" id="2161674"/>
    <lineage>
        <taxon>Bacteria</taxon>
        <taxon>Bacillati</taxon>
        <taxon>Actinomycetota</taxon>
        <taxon>Actinomycetes</taxon>
        <taxon>Kitasatosporales</taxon>
        <taxon>Streptomycetaceae</taxon>
        <taxon>Streptacidiphilus</taxon>
    </lineage>
</organism>
<dbReference type="Gene3D" id="2.60.40.1220">
    <property type="match status" value="1"/>
</dbReference>
<feature type="chain" id="PRO_5045614364" evidence="2">
    <location>
        <begin position="32"/>
        <end position="1081"/>
    </location>
</feature>
<gene>
    <name evidence="6" type="ORF">ACFP3V_30870</name>
</gene>
<reference evidence="7" key="1">
    <citation type="journal article" date="2019" name="Int. J. Syst. Evol. Microbiol.">
        <title>The Global Catalogue of Microorganisms (GCM) 10K type strain sequencing project: providing services to taxonomists for standard genome sequencing and annotation.</title>
        <authorList>
            <consortium name="The Broad Institute Genomics Platform"/>
            <consortium name="The Broad Institute Genome Sequencing Center for Infectious Disease"/>
            <person name="Wu L."/>
            <person name="Ma J."/>
        </authorList>
    </citation>
    <scope>NUCLEOTIDE SEQUENCE [LARGE SCALE GENOMIC DNA]</scope>
    <source>
        <strain evidence="7">JCM 4816</strain>
    </source>
</reference>
<keyword evidence="7" id="KW-1185">Reference proteome</keyword>
<dbReference type="InterPro" id="IPR014755">
    <property type="entry name" value="Cu-Rt/internalin_Ig-like"/>
</dbReference>
<feature type="domain" description="DUF4082" evidence="4">
    <location>
        <begin position="653"/>
        <end position="799"/>
    </location>
</feature>
<dbReference type="RefSeq" id="WP_380590837.1">
    <property type="nucleotide sequence ID" value="NZ_JBHSQJ010000178.1"/>
</dbReference>
<sequence length="1081" mass="112393">MQYRLRRAGGVLFALAALLAALLPLAGRAHAADPCGAGSNPIVCENSKPGTPMSDWFSADAWGDIQGFTDKVSYQAGDTVSFKVQSPAAYHIEIYRLGWYGGDGARLISTAAQAAVTYPANYTSKAASCTSTAATGLVDCGNWPTTATWTVPSDAVSGLYVANLNQADGQGLMPYPFVVRNESSHSDVVVQTADETWQAYNMWGGQNLYNGNGPAPDGRAYQVSYNRPLLIGGDNGIYGSEFEMISWLERNGYDVSYLSGVDVSTKGSLLLNHKLYMSSGHDEYWTQSQYDNVLAARKAGVNEGFFSGNEVFWKTRLAPSAVGDQGANRTLVCYKMTKLELYTPDGVPDPSGTWTGTFMDPASTNYNQAYYPPNILTGSMFQVNGYRSDAITVPAAYAKLRIWRNTSVANLTSGQTATFPTGTLGYEWDADLDNASRPSGEIDLSSTTVDITDGKYRLDWGNTYGNGTATHSLVEFRDPDSHALVFGTATVQWSWGLTNVPVNDPSTAVVTVDKRMQQATVNILADLGVQPASLQTDLVGATASTDTTAPVVTVTSPAGGATVPAAKTLTVTGTATDTGGQVARVEVSADGGSTWHAATGTGSWSYSWTPTAPGSASLKVRAVDDSVNVGTPATVSLTVGNQQCPCTIFPSTATPGTQNAGDPSSLELGVKFRSSVAGSVTGVRFWKSTANTGTHTGSLWSASGTRLATGTFTNETASGWQTLTFASPVPIKANTTYIASYYAPNGGYSYDGGYFSGSGAGLAPLTALQSGVDGGNGVYRYATGGGFPNSESNGSNYWVDVVLDTGAATTTPPSVSSTSPAANATGVAVNAPVTATFSEAVDPSTLTFTLKSASGATVPGTTSVDAAGTTATFTPSTELDLSTGYTASVQAADQWGNAMSSATSWSFTTGATEPTVTCPCTLWSASTTPTRTDVTNDANSLELGTRFTPAVDGYVTGITFYKGTGNTGTHTGSLWSATGTQLATGTFSNETASGWQTLTFATPVAVTAGTTYIASYHAPNGNYSYDGGYFAAAHTAFPLTAPADGTGSSNGVYAYTTNTAFPTDSSGSANYWVSPVFTTSG</sequence>
<feature type="signal peptide" evidence="2">
    <location>
        <begin position="1"/>
        <end position="31"/>
    </location>
</feature>
<dbReference type="InterPro" id="IPR032812">
    <property type="entry name" value="SbsA_Ig"/>
</dbReference>
<evidence type="ECO:0000259" key="5">
    <source>
        <dbReference type="Pfam" id="PF20254"/>
    </source>
</evidence>
<comment type="caution">
    <text evidence="6">The sequence shown here is derived from an EMBL/GenBank/DDBJ whole genome shotgun (WGS) entry which is preliminary data.</text>
</comment>
<dbReference type="Pfam" id="PF13205">
    <property type="entry name" value="Big_5"/>
    <property type="match status" value="1"/>
</dbReference>
<evidence type="ECO:0000259" key="4">
    <source>
        <dbReference type="Pfam" id="PF13313"/>
    </source>
</evidence>
<proteinExistence type="predicted"/>
<keyword evidence="1 2" id="KW-0732">Signal</keyword>
<feature type="domain" description="DUF4082" evidence="4">
    <location>
        <begin position="927"/>
        <end position="1073"/>
    </location>
</feature>
<dbReference type="EMBL" id="JBHSQJ010000178">
    <property type="protein sequence ID" value="MFC5911596.1"/>
    <property type="molecule type" value="Genomic_DNA"/>
</dbReference>
<dbReference type="InterPro" id="IPR046540">
    <property type="entry name" value="DMFA2_C"/>
</dbReference>
<evidence type="ECO:0000313" key="6">
    <source>
        <dbReference type="EMBL" id="MFC5911596.1"/>
    </source>
</evidence>
<name>A0ABW1GA31_9ACTN</name>
<evidence type="ECO:0000313" key="7">
    <source>
        <dbReference type="Proteomes" id="UP001596174"/>
    </source>
</evidence>
<dbReference type="Pfam" id="PF13313">
    <property type="entry name" value="DUF4082"/>
    <property type="match status" value="2"/>
</dbReference>
<dbReference type="InterPro" id="IPR013783">
    <property type="entry name" value="Ig-like_fold"/>
</dbReference>
<feature type="domain" description="SbsA Ig-like" evidence="3">
    <location>
        <begin position="810"/>
        <end position="909"/>
    </location>
</feature>
<evidence type="ECO:0000256" key="1">
    <source>
        <dbReference type="ARBA" id="ARBA00022729"/>
    </source>
</evidence>